<comment type="caution">
    <text evidence="2">The sequence shown here is derived from an EMBL/GenBank/DDBJ whole genome shotgun (WGS) entry which is preliminary data.</text>
</comment>
<dbReference type="Proteomes" id="UP000287687">
    <property type="component" value="Unassembled WGS sequence"/>
</dbReference>
<protein>
    <submittedName>
        <fullName evidence="2">Uncharacterized protein</fullName>
    </submittedName>
</protein>
<sequence>MKKSAFLVFLTTAGLVAANASATKLERGRAGLDEISLAVTNAGKEVLSCGATLAHWYSQPIGTVAPGAVMKSSLWLQRETGAVFLLNQLEDRMPVERLWCGRDGQSWATRSEIPLERRRGETIGTITVTCEANAERTGCHPG</sequence>
<evidence type="ECO:0000256" key="1">
    <source>
        <dbReference type="SAM" id="SignalP"/>
    </source>
</evidence>
<accession>A0A3S3VTQ3</accession>
<organism evidence="2 3">
    <name type="scientific">Neorhizobium lilium</name>
    <dbReference type="NCBI Taxonomy" id="2503024"/>
    <lineage>
        <taxon>Bacteria</taxon>
        <taxon>Pseudomonadati</taxon>
        <taxon>Pseudomonadota</taxon>
        <taxon>Alphaproteobacteria</taxon>
        <taxon>Hyphomicrobiales</taxon>
        <taxon>Rhizobiaceae</taxon>
        <taxon>Rhizobium/Agrobacterium group</taxon>
        <taxon>Neorhizobium</taxon>
    </lineage>
</organism>
<evidence type="ECO:0000313" key="2">
    <source>
        <dbReference type="EMBL" id="RWX81655.1"/>
    </source>
</evidence>
<keyword evidence="3" id="KW-1185">Reference proteome</keyword>
<proteinExistence type="predicted"/>
<dbReference type="RefSeq" id="WP_128441709.1">
    <property type="nucleotide sequence ID" value="NZ_SBIP01000001.1"/>
</dbReference>
<gene>
    <name evidence="2" type="ORF">EPK99_05190</name>
</gene>
<feature type="signal peptide" evidence="1">
    <location>
        <begin position="1"/>
        <end position="22"/>
    </location>
</feature>
<reference evidence="2 3" key="1">
    <citation type="submission" date="2019-01" db="EMBL/GenBank/DDBJ databases">
        <title>The draft genome of Rhizobium sp. 24NR.</title>
        <authorList>
            <person name="Liu L."/>
            <person name="Liang L."/>
            <person name="Shi S."/>
            <person name="Xu L."/>
            <person name="Wang X."/>
            <person name="Li L."/>
            <person name="Zhang X."/>
        </authorList>
    </citation>
    <scope>NUCLEOTIDE SEQUENCE [LARGE SCALE GENOMIC DNA]</scope>
    <source>
        <strain evidence="2 3">24NR</strain>
    </source>
</reference>
<dbReference type="OrthoDB" id="6636664at2"/>
<keyword evidence="1" id="KW-0732">Signal</keyword>
<evidence type="ECO:0000313" key="3">
    <source>
        <dbReference type="Proteomes" id="UP000287687"/>
    </source>
</evidence>
<dbReference type="EMBL" id="SBIP01000001">
    <property type="protein sequence ID" value="RWX81655.1"/>
    <property type="molecule type" value="Genomic_DNA"/>
</dbReference>
<dbReference type="AlphaFoldDB" id="A0A3S3VTQ3"/>
<name>A0A3S3VTQ3_9HYPH</name>
<feature type="chain" id="PRO_5018639852" evidence="1">
    <location>
        <begin position="23"/>
        <end position="142"/>
    </location>
</feature>